<gene>
    <name evidence="2" type="ORF">A0H81_12028</name>
</gene>
<reference evidence="2 3" key="1">
    <citation type="submission" date="2016-03" db="EMBL/GenBank/DDBJ databases">
        <title>Whole genome sequencing of Grifola frondosa 9006-11.</title>
        <authorList>
            <person name="Min B."/>
            <person name="Park H."/>
            <person name="Kim J.-G."/>
            <person name="Cho H."/>
            <person name="Oh Y.-L."/>
            <person name="Kong W.-S."/>
            <person name="Choi I.-G."/>
        </authorList>
    </citation>
    <scope>NUCLEOTIDE SEQUENCE [LARGE SCALE GENOMIC DNA]</scope>
    <source>
        <strain evidence="2 3">9006-11</strain>
    </source>
</reference>
<organism evidence="2 3">
    <name type="scientific">Grifola frondosa</name>
    <name type="common">Maitake</name>
    <name type="synonym">Polyporus frondosus</name>
    <dbReference type="NCBI Taxonomy" id="5627"/>
    <lineage>
        <taxon>Eukaryota</taxon>
        <taxon>Fungi</taxon>
        <taxon>Dikarya</taxon>
        <taxon>Basidiomycota</taxon>
        <taxon>Agaricomycotina</taxon>
        <taxon>Agaricomycetes</taxon>
        <taxon>Polyporales</taxon>
        <taxon>Grifolaceae</taxon>
        <taxon>Grifola</taxon>
    </lineage>
</organism>
<dbReference type="Proteomes" id="UP000092993">
    <property type="component" value="Unassembled WGS sequence"/>
</dbReference>
<keyword evidence="3" id="KW-1185">Reference proteome</keyword>
<comment type="caution">
    <text evidence="2">The sequence shown here is derived from an EMBL/GenBank/DDBJ whole genome shotgun (WGS) entry which is preliminary data.</text>
</comment>
<evidence type="ECO:0000313" key="3">
    <source>
        <dbReference type="Proteomes" id="UP000092993"/>
    </source>
</evidence>
<feature type="region of interest" description="Disordered" evidence="1">
    <location>
        <begin position="27"/>
        <end position="51"/>
    </location>
</feature>
<evidence type="ECO:0000313" key="2">
    <source>
        <dbReference type="EMBL" id="OBZ68142.1"/>
    </source>
</evidence>
<proteinExistence type="predicted"/>
<dbReference type="OrthoDB" id="4454541at2759"/>
<evidence type="ECO:0000256" key="1">
    <source>
        <dbReference type="SAM" id="MobiDB-lite"/>
    </source>
</evidence>
<name>A0A1C7LU27_GRIFR</name>
<accession>A0A1C7LU27</accession>
<protein>
    <submittedName>
        <fullName evidence="2">Uncharacterized protein</fullName>
    </submittedName>
</protein>
<sequence>MTSRGHPSRSTLNALIEALQGLTNAAAEAAAAPSNSPPRVKKPKRAEPTPRNAFPHVVENVVIAVGPKCSCDLLAGLLDFERAKQGPIAHAGRKKLPNFRIIGLLTLRSNRYYPSLMQLAKSVPCEVAPRGR</sequence>
<dbReference type="STRING" id="5627.A0A1C7LU27"/>
<dbReference type="AlphaFoldDB" id="A0A1C7LU27"/>
<dbReference type="EMBL" id="LUGG01000022">
    <property type="protein sequence ID" value="OBZ68142.1"/>
    <property type="molecule type" value="Genomic_DNA"/>
</dbReference>